<dbReference type="PROSITE" id="PS01124">
    <property type="entry name" value="HTH_ARAC_FAMILY_2"/>
    <property type="match status" value="1"/>
</dbReference>
<name>A0A437MHX9_9SPHI</name>
<keyword evidence="2" id="KW-0238">DNA-binding</keyword>
<comment type="caution">
    <text evidence="5">The sequence shown here is derived from an EMBL/GenBank/DDBJ whole genome shotgun (WGS) entry which is preliminary data.</text>
</comment>
<evidence type="ECO:0000256" key="2">
    <source>
        <dbReference type="ARBA" id="ARBA00023125"/>
    </source>
</evidence>
<evidence type="ECO:0000313" key="6">
    <source>
        <dbReference type="Proteomes" id="UP000282759"/>
    </source>
</evidence>
<dbReference type="Proteomes" id="UP000282759">
    <property type="component" value="Unassembled WGS sequence"/>
</dbReference>
<keyword evidence="1" id="KW-0805">Transcription regulation</keyword>
<sequence length="304" mass="35609">MENNPPVHIRTISEYHKLCGLPKPEHPLISLINREEVKHTGSISLILDFYSISVKRDETAKFRYGQQEYDFDEGIMFFIAPNQVYGKIETGESSSMKKSGWMLLIHPDFFWNTPLSKKISQYEFFDYAVHEALFLSEKEENVIETIVCQIRQEYQSNIDKFSKNIVVSHIENLLSYAERFYHRQFITREKAHHQLLEKFEIFLNNYFNNDDLVVKGLPTVLLIAQTLNVSPKYLGNLVKILTGKNVHQHIHNKLINKAKEKLSTTDLTVSEISFQLGFEHLQSFSKLFKRKTNLSPLEFKRSFN</sequence>
<organism evidence="5 6">
    <name type="scientific">Mucilaginibacter limnophilus</name>
    <dbReference type="NCBI Taxonomy" id="1932778"/>
    <lineage>
        <taxon>Bacteria</taxon>
        <taxon>Pseudomonadati</taxon>
        <taxon>Bacteroidota</taxon>
        <taxon>Sphingobacteriia</taxon>
        <taxon>Sphingobacteriales</taxon>
        <taxon>Sphingobacteriaceae</taxon>
        <taxon>Mucilaginibacter</taxon>
    </lineage>
</organism>
<dbReference type="Gene3D" id="1.10.10.60">
    <property type="entry name" value="Homeodomain-like"/>
    <property type="match status" value="1"/>
</dbReference>
<accession>A0A437MHX9</accession>
<dbReference type="GO" id="GO:0043565">
    <property type="term" value="F:sequence-specific DNA binding"/>
    <property type="evidence" value="ECO:0007669"/>
    <property type="project" value="InterPro"/>
</dbReference>
<feature type="domain" description="HTH araC/xylS-type" evidence="4">
    <location>
        <begin position="197"/>
        <end position="302"/>
    </location>
</feature>
<dbReference type="InterPro" id="IPR009057">
    <property type="entry name" value="Homeodomain-like_sf"/>
</dbReference>
<proteinExistence type="predicted"/>
<dbReference type="PANTHER" id="PTHR43280">
    <property type="entry name" value="ARAC-FAMILY TRANSCRIPTIONAL REGULATOR"/>
    <property type="match status" value="1"/>
</dbReference>
<dbReference type="GO" id="GO:0003700">
    <property type="term" value="F:DNA-binding transcription factor activity"/>
    <property type="evidence" value="ECO:0007669"/>
    <property type="project" value="InterPro"/>
</dbReference>
<evidence type="ECO:0000256" key="3">
    <source>
        <dbReference type="ARBA" id="ARBA00023163"/>
    </source>
</evidence>
<dbReference type="SUPFAM" id="SSF46689">
    <property type="entry name" value="Homeodomain-like"/>
    <property type="match status" value="1"/>
</dbReference>
<keyword evidence="3" id="KW-0804">Transcription</keyword>
<dbReference type="InterPro" id="IPR018060">
    <property type="entry name" value="HTH_AraC"/>
</dbReference>
<dbReference type="SMART" id="SM00342">
    <property type="entry name" value="HTH_ARAC"/>
    <property type="match status" value="1"/>
</dbReference>
<evidence type="ECO:0000256" key="1">
    <source>
        <dbReference type="ARBA" id="ARBA00023015"/>
    </source>
</evidence>
<keyword evidence="6" id="KW-1185">Reference proteome</keyword>
<reference evidence="5 6" key="1">
    <citation type="submission" date="2019-01" db="EMBL/GenBank/DDBJ databases">
        <authorList>
            <person name="Chen W.-M."/>
        </authorList>
    </citation>
    <scope>NUCLEOTIDE SEQUENCE [LARGE SCALE GENOMIC DNA]</scope>
    <source>
        <strain evidence="5 6">YBJ-36</strain>
    </source>
</reference>
<dbReference type="EMBL" id="SACK01000013">
    <property type="protein sequence ID" value="RVT97215.1"/>
    <property type="molecule type" value="Genomic_DNA"/>
</dbReference>
<evidence type="ECO:0000313" key="5">
    <source>
        <dbReference type="EMBL" id="RVT97215.1"/>
    </source>
</evidence>
<gene>
    <name evidence="5" type="ORF">EOD41_19620</name>
</gene>
<dbReference type="OrthoDB" id="9816214at2"/>
<dbReference type="Pfam" id="PF12833">
    <property type="entry name" value="HTH_18"/>
    <property type="match status" value="1"/>
</dbReference>
<dbReference type="AlphaFoldDB" id="A0A437MHX9"/>
<dbReference type="RefSeq" id="WP_127708229.1">
    <property type="nucleotide sequence ID" value="NZ_SACK01000013.1"/>
</dbReference>
<dbReference type="PANTHER" id="PTHR43280:SF32">
    <property type="entry name" value="TRANSCRIPTIONAL REGULATORY PROTEIN"/>
    <property type="match status" value="1"/>
</dbReference>
<evidence type="ECO:0000259" key="4">
    <source>
        <dbReference type="PROSITE" id="PS01124"/>
    </source>
</evidence>
<protein>
    <submittedName>
        <fullName evidence="5">AraC family transcriptional regulator</fullName>
    </submittedName>
</protein>